<comment type="caution">
    <text evidence="2">The sequence shown here is derived from an EMBL/GenBank/DDBJ whole genome shotgun (WGS) entry which is preliminary data.</text>
</comment>
<reference evidence="2" key="1">
    <citation type="submission" date="2021-01" db="EMBL/GenBank/DDBJ databases">
        <title>Genome public.</title>
        <authorList>
            <person name="Liu C."/>
            <person name="Sun Q."/>
        </authorList>
    </citation>
    <scope>NUCLEOTIDE SEQUENCE</scope>
    <source>
        <strain evidence="2">YIM B02565</strain>
    </source>
</reference>
<feature type="signal peptide" evidence="1">
    <location>
        <begin position="1"/>
        <end position="21"/>
    </location>
</feature>
<accession>A0A937FJ29</accession>
<dbReference type="RefSeq" id="WP_202768719.1">
    <property type="nucleotide sequence ID" value="NZ_JAESWA010000023.1"/>
</dbReference>
<proteinExistence type="predicted"/>
<dbReference type="EMBL" id="JAESWA010000023">
    <property type="protein sequence ID" value="MBL4933302.1"/>
    <property type="molecule type" value="Genomic_DNA"/>
</dbReference>
<gene>
    <name evidence="2" type="ORF">JK634_15920</name>
</gene>
<protein>
    <submittedName>
        <fullName evidence="2">Uncharacterized protein</fullName>
    </submittedName>
</protein>
<name>A0A937FJ29_9CLOT</name>
<keyword evidence="1" id="KW-0732">Signal</keyword>
<sequence>MKKFIISLMLFFLLAFNIANAAPQVRATANTFKEGVYKLSDFIYSPSNIYNLKNVSSSNTVYLLIFDGNQAIVQSIRLEPNSPYYNTISLRPEDRLAILGNGEVYISPKTF</sequence>
<evidence type="ECO:0000256" key="1">
    <source>
        <dbReference type="SAM" id="SignalP"/>
    </source>
</evidence>
<evidence type="ECO:0000313" key="2">
    <source>
        <dbReference type="EMBL" id="MBL4933302.1"/>
    </source>
</evidence>
<dbReference type="AlphaFoldDB" id="A0A937FJ29"/>
<evidence type="ECO:0000313" key="3">
    <source>
        <dbReference type="Proteomes" id="UP000623681"/>
    </source>
</evidence>
<feature type="chain" id="PRO_5037875067" evidence="1">
    <location>
        <begin position="22"/>
        <end position="111"/>
    </location>
</feature>
<dbReference type="Proteomes" id="UP000623681">
    <property type="component" value="Unassembled WGS sequence"/>
</dbReference>
<organism evidence="2 3">
    <name type="scientific">Clostridium paridis</name>
    <dbReference type="NCBI Taxonomy" id="2803863"/>
    <lineage>
        <taxon>Bacteria</taxon>
        <taxon>Bacillati</taxon>
        <taxon>Bacillota</taxon>
        <taxon>Clostridia</taxon>
        <taxon>Eubacteriales</taxon>
        <taxon>Clostridiaceae</taxon>
        <taxon>Clostridium</taxon>
    </lineage>
</organism>
<keyword evidence="3" id="KW-1185">Reference proteome</keyword>